<dbReference type="PANTHER" id="PTHR43289:SF6">
    <property type="entry name" value="SERINE_THREONINE-PROTEIN KINASE NEKL-3"/>
    <property type="match status" value="1"/>
</dbReference>
<dbReference type="InterPro" id="IPR008271">
    <property type="entry name" value="Ser/Thr_kinase_AS"/>
</dbReference>
<dbReference type="SUPFAM" id="SSF48452">
    <property type="entry name" value="TPR-like"/>
    <property type="match status" value="1"/>
</dbReference>
<accession>A0ABS9WZX0</accession>
<reference evidence="10" key="1">
    <citation type="submission" date="2022-01" db="EMBL/GenBank/DDBJ databases">
        <title>Colwellia maritima, isolated from seawater.</title>
        <authorList>
            <person name="Kristyanto S."/>
            <person name="Jung J."/>
            <person name="Jeon C.O."/>
        </authorList>
    </citation>
    <scope>NUCLEOTIDE SEQUENCE</scope>
    <source>
        <strain evidence="10">MSW7</strain>
    </source>
</reference>
<protein>
    <submittedName>
        <fullName evidence="10">Protein kinase</fullName>
    </submittedName>
</protein>
<evidence type="ECO:0000256" key="7">
    <source>
        <dbReference type="SAM" id="MobiDB-lite"/>
    </source>
</evidence>
<evidence type="ECO:0000256" key="3">
    <source>
        <dbReference type="ARBA" id="ARBA00022777"/>
    </source>
</evidence>
<keyword evidence="8" id="KW-1133">Transmembrane helix</keyword>
<sequence>MDCNSIKINGYQIKEVLGHGGMATVYLAIQESFDRKVAIKIMAEQLSSDASFKDRFLQEAKIVSRLIHPNIVTVYDVSVVNNHHYLSMEYIEGVDLKEKLHTISLFHLIKVIKEVALALDYAGRKGYVHRDIKPENIMINNEDGRAVLMDFGIAKAFDSISEMTQTGTAIGTPYYMSPEQAKGKEVDWRSDIYSLGVVFFQVLTGQLPYQGDSAVSVGIMHLTDPIPPLPEYLQDVFQPIIEKLMAKSPEDRYQNGEDIIKALNNISDDDLNKINEQYTQDGHRDSGEHVNYNVSTPISNSGTTSVRNYTNTRNEQDDETKIVNIAPQATKKKPTAIIWAIAIAAVVVVGIAAFTYFSPKNDEKLNALIESTKLIEQQLIDAKKKEADNLLAKKAQETKEAQEAKAAEEAQANQIQERLQGLLKKADIQEQQLSNNPDTIDELYQTYQLISLLENEHPKVVNGYKTIQNTYLDLIEEHILNNELKLATNKLNKMLRSFPDIENDTQIVSIKDKIATISNISLLLEQAGNHLANNTLSGTNEVNAHSLYKKVLAISPNNKEAKEGIINISDKYYQNINQLIKEKRYKEALSSVDIAENIHAESSSKFTALRKKIESHLDENAQVQKKLEEIKQLLLAASIQKENGNLVTPKGDNALSIYQQVLQIDSSNQEAVLEIAELENLLLRNVSAHITAKNFSKAQEEIDFTIQYFPTSAEALNQQLALNTAIKKLADAQKPKITKVIVKGTEFADMSTSAIPKLKAERTIYIGFEFSTFGDKTNVLQAILYAGSISDKLSTTAVILSQDKGVKYFKISRPVAGFSEGGYFIDFMLKNEKVSSYKFSIEN</sequence>
<proteinExistence type="predicted"/>
<dbReference type="PROSITE" id="PS50011">
    <property type="entry name" value="PROTEIN_KINASE_DOM"/>
    <property type="match status" value="1"/>
</dbReference>
<dbReference type="InterPro" id="IPR017441">
    <property type="entry name" value="Protein_kinase_ATP_BS"/>
</dbReference>
<organism evidence="10 11">
    <name type="scientific">Colwellia maritima</name>
    <dbReference type="NCBI Taxonomy" id="2912588"/>
    <lineage>
        <taxon>Bacteria</taxon>
        <taxon>Pseudomonadati</taxon>
        <taxon>Pseudomonadota</taxon>
        <taxon>Gammaproteobacteria</taxon>
        <taxon>Alteromonadales</taxon>
        <taxon>Colwelliaceae</taxon>
        <taxon>Colwellia</taxon>
    </lineage>
</organism>
<evidence type="ECO:0000256" key="4">
    <source>
        <dbReference type="ARBA" id="ARBA00022840"/>
    </source>
</evidence>
<evidence type="ECO:0000313" key="11">
    <source>
        <dbReference type="Proteomes" id="UP001139646"/>
    </source>
</evidence>
<dbReference type="GO" id="GO:0016301">
    <property type="term" value="F:kinase activity"/>
    <property type="evidence" value="ECO:0007669"/>
    <property type="project" value="UniProtKB-KW"/>
</dbReference>
<dbReference type="SUPFAM" id="SSF56112">
    <property type="entry name" value="Protein kinase-like (PK-like)"/>
    <property type="match status" value="1"/>
</dbReference>
<evidence type="ECO:0000256" key="8">
    <source>
        <dbReference type="SAM" id="Phobius"/>
    </source>
</evidence>
<dbReference type="InterPro" id="IPR000719">
    <property type="entry name" value="Prot_kinase_dom"/>
</dbReference>
<evidence type="ECO:0000256" key="6">
    <source>
        <dbReference type="SAM" id="Coils"/>
    </source>
</evidence>
<evidence type="ECO:0000256" key="1">
    <source>
        <dbReference type="ARBA" id="ARBA00022679"/>
    </source>
</evidence>
<dbReference type="Pfam" id="PF00069">
    <property type="entry name" value="Pkinase"/>
    <property type="match status" value="1"/>
</dbReference>
<dbReference type="EMBL" id="JAKKSL010000001">
    <property type="protein sequence ID" value="MCI2283449.1"/>
    <property type="molecule type" value="Genomic_DNA"/>
</dbReference>
<feature type="coiled-coil region" evidence="6">
    <location>
        <begin position="380"/>
        <end position="432"/>
    </location>
</feature>
<keyword evidence="11" id="KW-1185">Reference proteome</keyword>
<comment type="caution">
    <text evidence="10">The sequence shown here is derived from an EMBL/GenBank/DDBJ whole genome shotgun (WGS) entry which is preliminary data.</text>
</comment>
<evidence type="ECO:0000259" key="9">
    <source>
        <dbReference type="PROSITE" id="PS50011"/>
    </source>
</evidence>
<dbReference type="Gene3D" id="1.10.510.10">
    <property type="entry name" value="Transferase(Phosphotransferase) domain 1"/>
    <property type="match status" value="1"/>
</dbReference>
<dbReference type="InterPro" id="IPR011990">
    <property type="entry name" value="TPR-like_helical_dom_sf"/>
</dbReference>
<dbReference type="RefSeq" id="WP_242284918.1">
    <property type="nucleotide sequence ID" value="NZ_JAKKSL010000001.1"/>
</dbReference>
<keyword evidence="8" id="KW-0812">Transmembrane</keyword>
<keyword evidence="2 5" id="KW-0547">Nucleotide-binding</keyword>
<feature type="coiled-coil region" evidence="6">
    <location>
        <begin position="606"/>
        <end position="640"/>
    </location>
</feature>
<keyword evidence="1" id="KW-0808">Transferase</keyword>
<dbReference type="PROSITE" id="PS00107">
    <property type="entry name" value="PROTEIN_KINASE_ATP"/>
    <property type="match status" value="1"/>
</dbReference>
<dbReference type="Gene3D" id="3.30.200.20">
    <property type="entry name" value="Phosphorylase Kinase, domain 1"/>
    <property type="match status" value="1"/>
</dbReference>
<feature type="region of interest" description="Disordered" evidence="7">
    <location>
        <begin position="281"/>
        <end position="306"/>
    </location>
</feature>
<feature type="transmembrane region" description="Helical" evidence="8">
    <location>
        <begin position="336"/>
        <end position="357"/>
    </location>
</feature>
<dbReference type="SMART" id="SM00220">
    <property type="entry name" value="S_TKc"/>
    <property type="match status" value="1"/>
</dbReference>
<evidence type="ECO:0000256" key="2">
    <source>
        <dbReference type="ARBA" id="ARBA00022741"/>
    </source>
</evidence>
<dbReference type="PANTHER" id="PTHR43289">
    <property type="entry name" value="MITOGEN-ACTIVATED PROTEIN KINASE KINASE KINASE 20-RELATED"/>
    <property type="match status" value="1"/>
</dbReference>
<dbReference type="PROSITE" id="PS00108">
    <property type="entry name" value="PROTEIN_KINASE_ST"/>
    <property type="match status" value="1"/>
</dbReference>
<keyword evidence="3 10" id="KW-0418">Kinase</keyword>
<gene>
    <name evidence="10" type="ORF">L3081_08600</name>
</gene>
<evidence type="ECO:0000313" key="10">
    <source>
        <dbReference type="EMBL" id="MCI2283449.1"/>
    </source>
</evidence>
<keyword evidence="4 5" id="KW-0067">ATP-binding</keyword>
<dbReference type="Proteomes" id="UP001139646">
    <property type="component" value="Unassembled WGS sequence"/>
</dbReference>
<feature type="domain" description="Protein kinase" evidence="9">
    <location>
        <begin position="11"/>
        <end position="264"/>
    </location>
</feature>
<feature type="compositionally biased region" description="Polar residues" evidence="7">
    <location>
        <begin position="292"/>
        <end position="306"/>
    </location>
</feature>
<keyword evidence="6" id="KW-0175">Coiled coil</keyword>
<keyword evidence="8" id="KW-0472">Membrane</keyword>
<dbReference type="InterPro" id="IPR011009">
    <property type="entry name" value="Kinase-like_dom_sf"/>
</dbReference>
<dbReference type="CDD" id="cd14014">
    <property type="entry name" value="STKc_PknB_like"/>
    <property type="match status" value="1"/>
</dbReference>
<name>A0ABS9WZX0_9GAMM</name>
<feature type="binding site" evidence="5">
    <location>
        <position position="40"/>
    </location>
    <ligand>
        <name>ATP</name>
        <dbReference type="ChEBI" id="CHEBI:30616"/>
    </ligand>
</feature>
<evidence type="ECO:0000256" key="5">
    <source>
        <dbReference type="PROSITE-ProRule" id="PRU10141"/>
    </source>
</evidence>